<feature type="region of interest" description="Disordered" evidence="1">
    <location>
        <begin position="1056"/>
        <end position="1106"/>
    </location>
</feature>
<accession>Q4QEE4</accession>
<feature type="compositionally biased region" description="Basic residues" evidence="1">
    <location>
        <begin position="1092"/>
        <end position="1104"/>
    </location>
</feature>
<dbReference type="VEuPathDB" id="TriTrypDB:LMJFC_170012400"/>
<feature type="compositionally biased region" description="Low complexity" evidence="1">
    <location>
        <begin position="1076"/>
        <end position="1088"/>
    </location>
</feature>
<feature type="region of interest" description="Disordered" evidence="1">
    <location>
        <begin position="1319"/>
        <end position="1347"/>
    </location>
</feature>
<feature type="compositionally biased region" description="Low complexity" evidence="1">
    <location>
        <begin position="1370"/>
        <end position="1382"/>
    </location>
</feature>
<dbReference type="VEuPathDB" id="TriTrypDB:LMJSD75_170010400"/>
<name>Q4QEE4_LEIMA</name>
<gene>
    <name evidence="2" type="ORF">LMJF_17_0500</name>
</gene>
<dbReference type="GeneID" id="5650775"/>
<dbReference type="HOGENOM" id="CLU_252843_0_0_1"/>
<dbReference type="RefSeq" id="XP_001682304.1">
    <property type="nucleotide sequence ID" value="XM_001682252.1"/>
</dbReference>
<evidence type="ECO:0000313" key="2">
    <source>
        <dbReference type="EMBL" id="CAJ03551.1"/>
    </source>
</evidence>
<reference evidence="2 3" key="2">
    <citation type="journal article" date="2011" name="Genome Res.">
        <title>Chromosome and gene copy number variation allow major structural change between species and strains of Leishmania.</title>
        <authorList>
            <person name="Rogers M.B."/>
            <person name="Hilley J.D."/>
            <person name="Dickens N.J."/>
            <person name="Wilkes J."/>
            <person name="Bates P.A."/>
            <person name="Depledge D.P."/>
            <person name="Harris D."/>
            <person name="Her Y."/>
            <person name="Herzyk P."/>
            <person name="Imamura H."/>
            <person name="Otto T.D."/>
            <person name="Sanders M."/>
            <person name="Seeger K."/>
            <person name="Dujardin J.C."/>
            <person name="Berriman M."/>
            <person name="Smith D.F."/>
            <person name="Hertz-Fowler C."/>
            <person name="Mottram J.C."/>
        </authorList>
    </citation>
    <scope>NUCLEOTIDE SEQUENCE [LARGE SCALE GENOMIC DNA]</scope>
    <source>
        <strain evidence="3">MHOM/IL/81/Friedlin</strain>
    </source>
</reference>
<dbReference type="eggNOG" id="ENOG502SKM7">
    <property type="taxonomic scope" value="Eukaryota"/>
</dbReference>
<dbReference type="KEGG" id="lma:LMJF_17_0500"/>
<feature type="region of interest" description="Disordered" evidence="1">
    <location>
        <begin position="605"/>
        <end position="636"/>
    </location>
</feature>
<reference evidence="2 3" key="1">
    <citation type="journal article" date="2005" name="Science">
        <title>The genome of the kinetoplastid parasite, Leishmania major.</title>
        <authorList>
            <person name="Ivens A.C."/>
            <person name="Peacock C.S."/>
            <person name="Worthey E.A."/>
            <person name="Murphy L."/>
            <person name="Aggarwal G."/>
            <person name="Berriman M."/>
            <person name="Sisk E."/>
            <person name="Rajandream M.A."/>
            <person name="Adlem E."/>
            <person name="Aert R."/>
            <person name="Anupama A."/>
            <person name="Apostolou Z."/>
            <person name="Attipoe P."/>
            <person name="Bason N."/>
            <person name="Bauser C."/>
            <person name="Beck A."/>
            <person name="Beverley S.M."/>
            <person name="Bianchettin G."/>
            <person name="Borzym K."/>
            <person name="Bothe G."/>
            <person name="Bruschi C.V."/>
            <person name="Collins M."/>
            <person name="Cadag E."/>
            <person name="Ciarloni L."/>
            <person name="Clayton C."/>
            <person name="Coulson R.M."/>
            <person name="Cronin A."/>
            <person name="Cruz A.K."/>
            <person name="Davies R.M."/>
            <person name="De Gaudenzi J."/>
            <person name="Dobson D.E."/>
            <person name="Duesterhoeft A."/>
            <person name="Fazelina G."/>
            <person name="Fosker N."/>
            <person name="Frasch A.C."/>
            <person name="Fraser A."/>
            <person name="Fuchs M."/>
            <person name="Gabel C."/>
            <person name="Goble A."/>
            <person name="Goffeau A."/>
            <person name="Harris D."/>
            <person name="Hertz-Fowler C."/>
            <person name="Hilbert H."/>
            <person name="Horn D."/>
            <person name="Huang Y."/>
            <person name="Klages S."/>
            <person name="Knights A."/>
            <person name="Kube M."/>
            <person name="Larke N."/>
            <person name="Litvin L."/>
            <person name="Lord A."/>
            <person name="Louie T."/>
            <person name="Marra M."/>
            <person name="Masuy D."/>
            <person name="Matthews K."/>
            <person name="Michaeli S."/>
            <person name="Mottram J.C."/>
            <person name="Muller-Auer S."/>
            <person name="Munden H."/>
            <person name="Nelson S."/>
            <person name="Norbertczak H."/>
            <person name="Oliver K."/>
            <person name="O'neil S."/>
            <person name="Pentony M."/>
            <person name="Pohl T.M."/>
            <person name="Price C."/>
            <person name="Purnelle B."/>
            <person name="Quail M.A."/>
            <person name="Rabbinowitsch E."/>
            <person name="Reinhardt R."/>
            <person name="Rieger M."/>
            <person name="Rinta J."/>
            <person name="Robben J."/>
            <person name="Robertson L."/>
            <person name="Ruiz J.C."/>
            <person name="Rutter S."/>
            <person name="Saunders D."/>
            <person name="Schafer M."/>
            <person name="Schein J."/>
            <person name="Schwartz D.C."/>
            <person name="Seeger K."/>
            <person name="Seyler A."/>
            <person name="Sharp S."/>
            <person name="Shin H."/>
            <person name="Sivam D."/>
            <person name="Squares R."/>
            <person name="Squares S."/>
            <person name="Tosato V."/>
            <person name="Vogt C."/>
            <person name="Volckaert G."/>
            <person name="Wambutt R."/>
            <person name="Warren T."/>
            <person name="Wedler H."/>
            <person name="Woodward J."/>
            <person name="Zhou S."/>
            <person name="Zimmermann W."/>
            <person name="Smith D.F."/>
            <person name="Blackwell J.M."/>
            <person name="Stuart K.D."/>
            <person name="Barrell B."/>
            <person name="Myler P.J."/>
        </authorList>
    </citation>
    <scope>NUCLEOTIDE SEQUENCE [LARGE SCALE GENOMIC DNA]</scope>
    <source>
        <strain evidence="3">MHOM/IL/81/Friedlin</strain>
    </source>
</reference>
<feature type="region of interest" description="Disordered" evidence="1">
    <location>
        <begin position="1"/>
        <end position="101"/>
    </location>
</feature>
<evidence type="ECO:0000313" key="3">
    <source>
        <dbReference type="Proteomes" id="UP000000542"/>
    </source>
</evidence>
<dbReference type="EMBL" id="FR796413">
    <property type="protein sequence ID" value="CAJ03551.1"/>
    <property type="molecule type" value="Genomic_DNA"/>
</dbReference>
<keyword evidence="3" id="KW-1185">Reference proteome</keyword>
<evidence type="ECO:0000256" key="1">
    <source>
        <dbReference type="SAM" id="MobiDB-lite"/>
    </source>
</evidence>
<dbReference type="VEuPathDB" id="TriTrypDB:LmjF.17.0500"/>
<feature type="compositionally biased region" description="Polar residues" evidence="1">
    <location>
        <begin position="38"/>
        <end position="47"/>
    </location>
</feature>
<dbReference type="VEuPathDB" id="TriTrypDB:LMJLV39_170010700"/>
<proteinExistence type="predicted"/>
<organism evidence="2 3">
    <name type="scientific">Leishmania major</name>
    <dbReference type="NCBI Taxonomy" id="5664"/>
    <lineage>
        <taxon>Eukaryota</taxon>
        <taxon>Discoba</taxon>
        <taxon>Euglenozoa</taxon>
        <taxon>Kinetoplastea</taxon>
        <taxon>Metakinetoplastina</taxon>
        <taxon>Trypanosomatida</taxon>
        <taxon>Trypanosomatidae</taxon>
        <taxon>Leishmaniinae</taxon>
        <taxon>Leishmania</taxon>
    </lineage>
</organism>
<feature type="region of interest" description="Disordered" evidence="1">
    <location>
        <begin position="1370"/>
        <end position="1425"/>
    </location>
</feature>
<sequence length="1425" mass="147720">MPASETPLLGKEAASPPPRPPPRSCMSEGNHRHDKSSAGDSQRTTTPDGRPATPERMLELHSADAVTPKRIASRSHQNDEALATFGHSEADRDADGGAEEARAATNFDHKATLAMAQLPNATNMTLSPSVLQPEATEGLVTMAAAKSPRGRDNCAGGDELWDRDPSNSLGVAKAAAEATRTATHADLDGAIQVETAAAADEKEEESEDEDEDGLFQETVLFINNFHSLSSMRCTPAKTPQQPSQETIVGSAIQTPHMPRSLEVTPVKKLPTGREMPGESDAAGHLNQAEAGAASSGSRRFPTADTTASACCTVCVSPATTVNTHVPAAPASPLPTPQQWCCPDTCASTFAAAATTTAPTTPAASEYFFIDNHDGTAYLSDASLQLDGSYVLGQTILLARSSATSEASPISAARRNAAGAESPVVRLQFDADLPQQRAKLTHRPLRSARLTEVLSASMAAPFSPNSPVPHPIQSGAASPVSPSIARVLCRSAAPSRDNSSRPVASAAACRLLSSNFGDSFCFDQTLLVPLNESVDAGRSAVIADAFLVTDRSYRSSAPARWEACASPTVVTPALSSAAVSFRTFQAGTERRERGVPRLSPSCPAASFSVSHASPVPDTPNAAEQLASQQARATREKRTLRSDQDVIYLIPSDAVTETITPDDITSQGWIPVQTVGVLPSAAATTATAAGDDGRSRSCIVGGGAESPLPKNPSTTTAAARMSSQGACADEFEREQSLSRCLYDGHGGGALPIFSPASTLSASTLECINRRLTYSISRWASAHQHFDTASQSDADGVSGVNLAGSMALPLPTPHCLAGHPNERHHSNTGGSIQREASSLCWGNEKAFSGSFSAFAAEQTSDSRSPVPVPPKLSETPQREQSPSRCAAVSIPIAPLQQGRPVGAAGAEEDDTGDTAYVDWSSLLTSMRYQRPSTVEAATSESHANEGSLSIPLTSSVSAILGTGALPPASGGRYAGGAATGAVASHHAIQQAPQHLRAPHPRRMSATRFSYGTASSSVSVQAFGEHSQRMPTGAVLPFSSAAGAAGNSSFRTTYCCNRPSTTSTETASLNPGFGGGDGPGSSSVSAAGLPLSRGALPHHHPHHQHRYSQQRAGMIRIHSTGSLLAERFTAEAAAMSVSGTAPRLGAVSRNNVLHRNSYASPHQQQYLRWTEATALAGAVPATVSGRRAAATAGFLVPDTSVFLPWAPLTITPEGSVNLGGSEATGRRGVAAAMTGVPAPHVPMTLMPFTSSAETSTATTTNSTTCDAVSTREVAHQFADDLTRGDTVLSPATLRTLNTAVAAAMEMTVNQLQASLYAASTATEPEPVPLAPNADATTPAVPSSPHAFKQDDEAHKENYAVRSRISCNPASAAVAAGSAQRSRSASGTRPLGCREGSATNIAVRLSSKARSPSNPAQPGGAPLLGQQLPQ</sequence>
<feature type="compositionally biased region" description="Polar residues" evidence="1">
    <location>
        <begin position="871"/>
        <end position="880"/>
    </location>
</feature>
<dbReference type="Proteomes" id="UP000000542">
    <property type="component" value="Chromosome 17"/>
</dbReference>
<feature type="region of interest" description="Disordered" evidence="1">
    <location>
        <begin position="853"/>
        <end position="882"/>
    </location>
</feature>
<dbReference type="OMA" id="RWEACAS"/>
<protein>
    <submittedName>
        <fullName evidence="2">Uncharacterized protein</fullName>
    </submittedName>
</protein>
<dbReference type="InParanoid" id="Q4QEE4"/>
<feature type="compositionally biased region" description="Basic and acidic residues" evidence="1">
    <location>
        <begin position="88"/>
        <end position="101"/>
    </location>
</feature>